<keyword evidence="2" id="KW-0378">Hydrolase</keyword>
<keyword evidence="3" id="KW-0479">Metal-binding</keyword>
<proteinExistence type="inferred from homology"/>
<evidence type="ECO:0000256" key="1">
    <source>
        <dbReference type="ARBA" id="ARBA00010702"/>
    </source>
</evidence>
<organism evidence="5 6">
    <name type="scientific">Pseudomarimonas arenosa</name>
    <dbReference type="NCBI Taxonomy" id="2774145"/>
    <lineage>
        <taxon>Bacteria</taxon>
        <taxon>Pseudomonadati</taxon>
        <taxon>Pseudomonadota</taxon>
        <taxon>Gammaproteobacteria</taxon>
        <taxon>Lysobacterales</taxon>
        <taxon>Lysobacteraceae</taxon>
        <taxon>Pseudomarimonas</taxon>
    </lineage>
</organism>
<sequence length="311" mass="33764">MTLNETMRDRVSGGLFGLLIGDALGVPYEFHRPEMLPPLAEIDMLPPPDFERAHIGTPPGTWSDDGAQALALLASLLDCDGLDVDEFGRRLLAWIEQGAYAVDARVFDVGVQTQRALTALAQGESATTTGPASERDNGNGSLMRVLPLTLWHRGNDTELFGLAMRQSLPTHGHLRSQLCCAVYCLWARRLLEGAGGWDEAVTSADTIIDVSSDELQAEWLRLKSELGSPRGSGYVVDTLDSARWAMDQGDDYASVVRAAISLGYDTDTTAAVAGGLAGIRFGLTGIPNEWIDRLKGREILDPLMRRLLERA</sequence>
<keyword evidence="6" id="KW-1185">Reference proteome</keyword>
<dbReference type="InterPro" id="IPR050792">
    <property type="entry name" value="ADP-ribosylglycohydrolase"/>
</dbReference>
<dbReference type="Pfam" id="PF03747">
    <property type="entry name" value="ADP_ribosyl_GH"/>
    <property type="match status" value="1"/>
</dbReference>
<dbReference type="SUPFAM" id="SSF101478">
    <property type="entry name" value="ADP-ribosylglycohydrolase"/>
    <property type="match status" value="1"/>
</dbReference>
<keyword evidence="3" id="KW-0460">Magnesium</keyword>
<comment type="caution">
    <text evidence="5">The sequence shown here is derived from an EMBL/GenBank/DDBJ whole genome shotgun (WGS) entry which is preliminary data.</text>
</comment>
<comment type="similarity">
    <text evidence="1">Belongs to the ADP-ribosylglycohydrolase family.</text>
</comment>
<dbReference type="InterPro" id="IPR036705">
    <property type="entry name" value="Ribosyl_crysJ1_sf"/>
</dbReference>
<evidence type="ECO:0000256" key="4">
    <source>
        <dbReference type="SAM" id="MobiDB-lite"/>
    </source>
</evidence>
<feature type="binding site" evidence="3">
    <location>
        <position position="64"/>
    </location>
    <ligand>
        <name>Mg(2+)</name>
        <dbReference type="ChEBI" id="CHEBI:18420"/>
        <label>1</label>
    </ligand>
</feature>
<dbReference type="PANTHER" id="PTHR16222">
    <property type="entry name" value="ADP-RIBOSYLGLYCOHYDROLASE"/>
    <property type="match status" value="1"/>
</dbReference>
<dbReference type="EMBL" id="JACYTR010000008">
    <property type="protein sequence ID" value="MBD8525377.1"/>
    <property type="molecule type" value="Genomic_DNA"/>
</dbReference>
<evidence type="ECO:0000313" key="5">
    <source>
        <dbReference type="EMBL" id="MBD8525377.1"/>
    </source>
</evidence>
<feature type="region of interest" description="Disordered" evidence="4">
    <location>
        <begin position="121"/>
        <end position="140"/>
    </location>
</feature>
<evidence type="ECO:0000256" key="3">
    <source>
        <dbReference type="PIRSR" id="PIRSR605502-1"/>
    </source>
</evidence>
<dbReference type="AlphaFoldDB" id="A0AAW3ZK20"/>
<gene>
    <name evidence="5" type="ORF">IFO71_06435</name>
</gene>
<dbReference type="GO" id="GO:0046872">
    <property type="term" value="F:metal ion binding"/>
    <property type="evidence" value="ECO:0007669"/>
    <property type="project" value="UniProtKB-KW"/>
</dbReference>
<feature type="binding site" evidence="3">
    <location>
        <position position="267"/>
    </location>
    <ligand>
        <name>Mg(2+)</name>
        <dbReference type="ChEBI" id="CHEBI:18420"/>
        <label>1</label>
    </ligand>
</feature>
<dbReference type="InterPro" id="IPR005502">
    <property type="entry name" value="Ribosyl_crysJ1"/>
</dbReference>
<protein>
    <submittedName>
        <fullName evidence="5">ADP-ribosylglycohydrolase family protein</fullName>
    </submittedName>
</protein>
<dbReference type="Proteomes" id="UP000613768">
    <property type="component" value="Unassembled WGS sequence"/>
</dbReference>
<name>A0AAW3ZK20_9GAMM</name>
<feature type="binding site" evidence="3">
    <location>
        <position position="63"/>
    </location>
    <ligand>
        <name>Mg(2+)</name>
        <dbReference type="ChEBI" id="CHEBI:18420"/>
        <label>1</label>
    </ligand>
</feature>
<accession>A0AAW3ZK20</accession>
<evidence type="ECO:0000313" key="6">
    <source>
        <dbReference type="Proteomes" id="UP000613768"/>
    </source>
</evidence>
<dbReference type="PANTHER" id="PTHR16222:SF24">
    <property type="entry name" value="ADP-RIBOSYLHYDROLASE ARH3"/>
    <property type="match status" value="1"/>
</dbReference>
<dbReference type="GO" id="GO:0016787">
    <property type="term" value="F:hydrolase activity"/>
    <property type="evidence" value="ECO:0007669"/>
    <property type="project" value="UniProtKB-KW"/>
</dbReference>
<reference evidence="5 6" key="1">
    <citation type="submission" date="2020-09" db="EMBL/GenBank/DDBJ databases">
        <title>Pseudoxanthomonas sp. CAU 1598 isolated from sand of Yaerae Beach.</title>
        <authorList>
            <person name="Kim W."/>
        </authorList>
    </citation>
    <scope>NUCLEOTIDE SEQUENCE [LARGE SCALE GENOMIC DNA]</scope>
    <source>
        <strain evidence="5 6">CAU 1598</strain>
    </source>
</reference>
<feature type="binding site" evidence="3">
    <location>
        <position position="265"/>
    </location>
    <ligand>
        <name>Mg(2+)</name>
        <dbReference type="ChEBI" id="CHEBI:18420"/>
        <label>1</label>
    </ligand>
</feature>
<feature type="binding site" evidence="3">
    <location>
        <position position="65"/>
    </location>
    <ligand>
        <name>Mg(2+)</name>
        <dbReference type="ChEBI" id="CHEBI:18420"/>
        <label>1</label>
    </ligand>
</feature>
<comment type="cofactor">
    <cofactor evidence="3">
        <name>Mg(2+)</name>
        <dbReference type="ChEBI" id="CHEBI:18420"/>
    </cofactor>
    <text evidence="3">Binds 2 magnesium ions per subunit.</text>
</comment>
<feature type="binding site" evidence="3">
    <location>
        <position position="268"/>
    </location>
    <ligand>
        <name>Mg(2+)</name>
        <dbReference type="ChEBI" id="CHEBI:18420"/>
        <label>1</label>
    </ligand>
</feature>
<dbReference type="Gene3D" id="1.10.4080.10">
    <property type="entry name" value="ADP-ribosylation/Crystallin J1"/>
    <property type="match status" value="1"/>
</dbReference>
<evidence type="ECO:0000256" key="2">
    <source>
        <dbReference type="ARBA" id="ARBA00022801"/>
    </source>
</evidence>